<dbReference type="AlphaFoldDB" id="A0A2S9JU00"/>
<protein>
    <submittedName>
        <fullName evidence="1">Uncharacterized protein</fullName>
    </submittedName>
</protein>
<comment type="caution">
    <text evidence="1">The sequence shown here is derived from an EMBL/GenBank/DDBJ whole genome shotgun (WGS) entry which is preliminary data.</text>
</comment>
<sequence>MNVLFIKLHVKLNQILEKFSQKVLHLLLMTKLLLEAINLLKDIVKMVLTLRLQPIPHIM</sequence>
<keyword evidence="2" id="KW-1185">Reference proteome</keyword>
<gene>
    <name evidence="1" type="ORF">C5749_05680</name>
</gene>
<accession>A0A2S9JU00</accession>
<evidence type="ECO:0000313" key="1">
    <source>
        <dbReference type="EMBL" id="PRD56720.1"/>
    </source>
</evidence>
<name>A0A2S9JU00_9SPHI</name>
<organism evidence="1 2">
    <name type="scientific">Sphingobacterium gobiense</name>
    <dbReference type="NCBI Taxonomy" id="1382456"/>
    <lineage>
        <taxon>Bacteria</taxon>
        <taxon>Pseudomonadati</taxon>
        <taxon>Bacteroidota</taxon>
        <taxon>Sphingobacteriia</taxon>
        <taxon>Sphingobacteriales</taxon>
        <taxon>Sphingobacteriaceae</taxon>
        <taxon>Sphingobacterium</taxon>
    </lineage>
</organism>
<proteinExistence type="predicted"/>
<dbReference type="Proteomes" id="UP000238642">
    <property type="component" value="Unassembled WGS sequence"/>
</dbReference>
<dbReference type="EMBL" id="PVBS01000001">
    <property type="protein sequence ID" value="PRD56720.1"/>
    <property type="molecule type" value="Genomic_DNA"/>
</dbReference>
<evidence type="ECO:0000313" key="2">
    <source>
        <dbReference type="Proteomes" id="UP000238642"/>
    </source>
</evidence>
<reference evidence="1 2" key="1">
    <citation type="submission" date="2018-02" db="EMBL/GenBank/DDBJ databases">
        <title>The draft genome of Sphingobacterium gobiense H7.</title>
        <authorList>
            <person name="Li L."/>
            <person name="Liu L."/>
            <person name="Zhang X."/>
            <person name="Wang T."/>
            <person name="Liang L."/>
        </authorList>
    </citation>
    <scope>NUCLEOTIDE SEQUENCE [LARGE SCALE GENOMIC DNA]</scope>
    <source>
        <strain evidence="1 2">ACCC 05757</strain>
    </source>
</reference>